<feature type="coiled-coil region" evidence="2">
    <location>
        <begin position="570"/>
        <end position="597"/>
    </location>
</feature>
<dbReference type="GO" id="GO:0005737">
    <property type="term" value="C:cytoplasm"/>
    <property type="evidence" value="ECO:0007669"/>
    <property type="project" value="TreeGrafter"/>
</dbReference>
<dbReference type="AlphaFoldDB" id="A0A7D5H2C6"/>
<dbReference type="InterPro" id="IPR002125">
    <property type="entry name" value="CMP_dCMP_dom"/>
</dbReference>
<sequence length="602" mass="68098">MEETFQAVNGIYNETKNFLIIGLTGRTGSGCTTAASKLSENSFAIPESYEGLTINEQKKHRIIKRYLDGEQWVPFYRIEARAIITYHLCLLDESSLNRFALNAAAQEMSKAAFEEFAETLRPLRADVRDIENLRIAGDLGDIGEVGRLYFERLPRLTEELKHLLGGARFTAFYQAAGDNIRASGTADVSDFNPLKIFNFSKHINYIIKVANKLSREKGLACRIVIDAIRNPYEAFYLKRRYANFYLMSINTSEAQRVKSLREVRKFELSDIERLDNKEYPHKLTGGGKFIAQNIQECIENSDIHIHNSKINPFVNNDLVGQLAWYLALMMHPGLVMPTSIENCMQIAYTAKKSSGCISRQVGAVVTDSGYSIKSVGWNSTPQGQTPCLLRNAEDLLRGANESDYSDYERNDHKFRKALSDKYSQVIFKSGSSNRNLSFCFKGVQNEIEGEKNQVHTRALHAEENAFLQIAKYGGQHLAGGVLFTTASPCELCAKKAYQLGISKIVYIDPYPGIATEHILSVGAQKPILELFRGAVGRAFYQLYQPLMPYKDELELMFDLPKFSDPLKPSREILKAENVELARKNKDLELKIEELERILKTRP</sequence>
<keyword evidence="2" id="KW-0175">Coiled coil</keyword>
<dbReference type="PANTHER" id="PTHR11086">
    <property type="entry name" value="DEOXYCYTIDYLATE DEAMINASE-RELATED"/>
    <property type="match status" value="1"/>
</dbReference>
<dbReference type="KEGG" id="pez:HWQ56_22665"/>
<dbReference type="Pfam" id="PF00383">
    <property type="entry name" value="dCMP_cyt_deam_1"/>
    <property type="match status" value="1"/>
</dbReference>
<organism evidence="4 5">
    <name type="scientific">Pseudomonas eucalypticola</name>
    <dbReference type="NCBI Taxonomy" id="2599595"/>
    <lineage>
        <taxon>Bacteria</taxon>
        <taxon>Pseudomonadati</taxon>
        <taxon>Pseudomonadota</taxon>
        <taxon>Gammaproteobacteria</taxon>
        <taxon>Pseudomonadales</taxon>
        <taxon>Pseudomonadaceae</taxon>
        <taxon>Pseudomonas</taxon>
    </lineage>
</organism>
<proteinExistence type="predicted"/>
<gene>
    <name evidence="4" type="ORF">HWQ56_22665</name>
</gene>
<evidence type="ECO:0000256" key="2">
    <source>
        <dbReference type="SAM" id="Coils"/>
    </source>
</evidence>
<evidence type="ECO:0000313" key="4">
    <source>
        <dbReference type="EMBL" id="QKZ06427.1"/>
    </source>
</evidence>
<dbReference type="Proteomes" id="UP000509568">
    <property type="component" value="Chromosome"/>
</dbReference>
<dbReference type="PANTHER" id="PTHR11086:SF18">
    <property type="entry name" value="DEOXYCYTIDYLATE DEAMINASE"/>
    <property type="match status" value="1"/>
</dbReference>
<feature type="domain" description="CMP/dCMP-type deaminase" evidence="3">
    <location>
        <begin position="338"/>
        <end position="538"/>
    </location>
</feature>
<evidence type="ECO:0000256" key="1">
    <source>
        <dbReference type="ARBA" id="ARBA00022801"/>
    </source>
</evidence>
<dbReference type="InterPro" id="IPR016193">
    <property type="entry name" value="Cytidine_deaminase-like"/>
</dbReference>
<dbReference type="Gene3D" id="3.40.140.10">
    <property type="entry name" value="Cytidine Deaminase, domain 2"/>
    <property type="match status" value="1"/>
</dbReference>
<dbReference type="InterPro" id="IPR027417">
    <property type="entry name" value="P-loop_NTPase"/>
</dbReference>
<keyword evidence="1" id="KW-0378">Hydrolase</keyword>
<protein>
    <recommendedName>
        <fullName evidence="3">CMP/dCMP-type deaminase domain-containing protein</fullName>
    </recommendedName>
</protein>
<reference evidence="4 5" key="1">
    <citation type="submission" date="2020-06" db="EMBL/GenBank/DDBJ databases">
        <title>Pseudomonas eucalypticola sp. nov., an endophyte of Eucalyptus dunnii leaves with biocontrol ability of eucalyptus leaf blight.</title>
        <authorList>
            <person name="Liu Y."/>
            <person name="Song Z."/>
            <person name="Zeng H."/>
            <person name="Lu M."/>
            <person name="Wang X."/>
            <person name="Lian X."/>
            <person name="Zhang Q."/>
        </authorList>
    </citation>
    <scope>NUCLEOTIDE SEQUENCE [LARGE SCALE GENOMIC DNA]</scope>
    <source>
        <strain evidence="4 5">NP-1</strain>
    </source>
</reference>
<name>A0A7D5H2C6_9PSED</name>
<keyword evidence="5" id="KW-1185">Reference proteome</keyword>
<dbReference type="InterPro" id="IPR015517">
    <property type="entry name" value="dCMP_deaminase-rel"/>
</dbReference>
<dbReference type="GO" id="GO:0004132">
    <property type="term" value="F:dCMP deaminase activity"/>
    <property type="evidence" value="ECO:0007669"/>
    <property type="project" value="TreeGrafter"/>
</dbReference>
<evidence type="ECO:0000313" key="5">
    <source>
        <dbReference type="Proteomes" id="UP000509568"/>
    </source>
</evidence>
<dbReference type="EMBL" id="CP056030">
    <property type="protein sequence ID" value="QKZ06427.1"/>
    <property type="molecule type" value="Genomic_DNA"/>
</dbReference>
<evidence type="ECO:0000259" key="3">
    <source>
        <dbReference type="PROSITE" id="PS51747"/>
    </source>
</evidence>
<dbReference type="Gene3D" id="3.40.50.300">
    <property type="entry name" value="P-loop containing nucleotide triphosphate hydrolases"/>
    <property type="match status" value="1"/>
</dbReference>
<dbReference type="PROSITE" id="PS51747">
    <property type="entry name" value="CYT_DCMP_DEAMINASES_2"/>
    <property type="match status" value="1"/>
</dbReference>
<dbReference type="RefSeq" id="WP_176571829.1">
    <property type="nucleotide sequence ID" value="NZ_CP056030.1"/>
</dbReference>
<accession>A0A7D5H2C6</accession>
<dbReference type="SUPFAM" id="SSF53927">
    <property type="entry name" value="Cytidine deaminase-like"/>
    <property type="match status" value="1"/>
</dbReference>